<organism evidence="3 4">
    <name type="scientific">Gloeobacter kilaueensis (strain ATCC BAA-2537 / CCAP 1431/1 / ULC 316 / JS1)</name>
    <dbReference type="NCBI Taxonomy" id="1183438"/>
    <lineage>
        <taxon>Bacteria</taxon>
        <taxon>Bacillati</taxon>
        <taxon>Cyanobacteriota</taxon>
        <taxon>Cyanophyceae</taxon>
        <taxon>Gloeobacterales</taxon>
        <taxon>Gloeobacteraceae</taxon>
        <taxon>Gloeobacter</taxon>
    </lineage>
</organism>
<dbReference type="KEGG" id="glj:GKIL_1992"/>
<keyword evidence="4" id="KW-1185">Reference proteome</keyword>
<dbReference type="InterPro" id="IPR011989">
    <property type="entry name" value="ARM-like"/>
</dbReference>
<dbReference type="STRING" id="1183438.GKIL_1992"/>
<reference evidence="3 4" key="1">
    <citation type="journal article" date="2013" name="PLoS ONE">
        <title>Cultivation and Complete Genome Sequencing of Gloeobacter kilaueensis sp. nov., from a Lava Cave in Kilauea Caldera, Hawai'i.</title>
        <authorList>
            <person name="Saw J.H."/>
            <person name="Schatz M."/>
            <person name="Brown M.V."/>
            <person name="Kunkel D.D."/>
            <person name="Foster J.S."/>
            <person name="Shick H."/>
            <person name="Christensen S."/>
            <person name="Hou S."/>
            <person name="Wan X."/>
            <person name="Donachie S.P."/>
        </authorList>
    </citation>
    <scope>NUCLEOTIDE SEQUENCE [LARGE SCALE GENOMIC DNA]</scope>
    <source>
        <strain evidence="4">JS</strain>
    </source>
</reference>
<dbReference type="Gene3D" id="1.25.10.10">
    <property type="entry name" value="Leucine-rich Repeat Variant"/>
    <property type="match status" value="1"/>
</dbReference>
<dbReference type="Pfam" id="PF13646">
    <property type="entry name" value="HEAT_2"/>
    <property type="match status" value="2"/>
</dbReference>
<dbReference type="InterPro" id="IPR016024">
    <property type="entry name" value="ARM-type_fold"/>
</dbReference>
<dbReference type="Proteomes" id="UP000017396">
    <property type="component" value="Chromosome"/>
</dbReference>
<dbReference type="GO" id="GO:0016491">
    <property type="term" value="F:oxidoreductase activity"/>
    <property type="evidence" value="ECO:0007669"/>
    <property type="project" value="TreeGrafter"/>
</dbReference>
<name>U5QH67_GLOK1</name>
<proteinExistence type="predicted"/>
<dbReference type="HOGENOM" id="CLU_1842266_0_0_3"/>
<dbReference type="SMART" id="SM00567">
    <property type="entry name" value="EZ_HEAT"/>
    <property type="match status" value="3"/>
</dbReference>
<gene>
    <name evidence="3" type="ORF">GKIL_1992</name>
</gene>
<accession>U5QH67</accession>
<evidence type="ECO:0000256" key="1">
    <source>
        <dbReference type="ARBA" id="ARBA00022549"/>
    </source>
</evidence>
<dbReference type="SUPFAM" id="SSF48371">
    <property type="entry name" value="ARM repeat"/>
    <property type="match status" value="1"/>
</dbReference>
<sequence length="139" mass="14708">MADVKRIDALASLLANSGRIGQVRAALELVDIGGPQAEQALLSALNNGDEHSRATTVMALAKFKSQTAVGRLEQLLKGNAFGFGKDPSPEVRQSCAFALGELGNRKSIKALEIAASRDEDSLVRSECQDVLARFGAAVR</sequence>
<keyword evidence="1" id="KW-0042">Antenna complex</keyword>
<evidence type="ECO:0000313" key="3">
    <source>
        <dbReference type="EMBL" id="AGY58238.1"/>
    </source>
</evidence>
<evidence type="ECO:0000256" key="2">
    <source>
        <dbReference type="ARBA" id="ARBA00022738"/>
    </source>
</evidence>
<dbReference type="PANTHER" id="PTHR12697">
    <property type="entry name" value="PBS LYASE HEAT-LIKE PROTEIN"/>
    <property type="match status" value="1"/>
</dbReference>
<dbReference type="InterPro" id="IPR004155">
    <property type="entry name" value="PBS_lyase_HEAT"/>
</dbReference>
<evidence type="ECO:0000313" key="4">
    <source>
        <dbReference type="Proteomes" id="UP000017396"/>
    </source>
</evidence>
<dbReference type="GO" id="GO:0030089">
    <property type="term" value="C:phycobilisome"/>
    <property type="evidence" value="ECO:0007669"/>
    <property type="project" value="UniProtKB-KW"/>
</dbReference>
<dbReference type="PANTHER" id="PTHR12697:SF5">
    <property type="entry name" value="DEOXYHYPUSINE HYDROXYLASE"/>
    <property type="match status" value="1"/>
</dbReference>
<protein>
    <submittedName>
        <fullName evidence="3">HEAT domain-containing protein</fullName>
    </submittedName>
</protein>
<dbReference type="AlphaFoldDB" id="U5QH67"/>
<dbReference type="eggNOG" id="COG1413">
    <property type="taxonomic scope" value="Bacteria"/>
</dbReference>
<keyword evidence="2" id="KW-0605">Phycobilisome</keyword>
<dbReference type="RefSeq" id="WP_023173362.1">
    <property type="nucleotide sequence ID" value="NC_022600.1"/>
</dbReference>
<dbReference type="EMBL" id="CP003587">
    <property type="protein sequence ID" value="AGY58238.1"/>
    <property type="molecule type" value="Genomic_DNA"/>
</dbReference>
<dbReference type="OrthoDB" id="452432at2"/>